<dbReference type="PROSITE" id="PS50935">
    <property type="entry name" value="SSB"/>
    <property type="match status" value="1"/>
</dbReference>
<evidence type="ECO:0000256" key="2">
    <source>
        <dbReference type="PIRNR" id="PIRNR002070"/>
    </source>
</evidence>
<sequence>MLSNSGINKVLLLGQITNDPFIDSYVNDQRYVSVTLVTNEQIKRGDDTVEHNEYHKIKIPEKMVSQDRLQLQAGQVVFIEGKIHTSAVIDNDNIKRYNLEVIVNKLEVLNLVSVTA</sequence>
<dbReference type="NCBIfam" id="TIGR00621">
    <property type="entry name" value="ssb"/>
    <property type="match status" value="1"/>
</dbReference>
<gene>
    <name evidence="4" type="ORF">NPE20_13215</name>
</gene>
<dbReference type="GO" id="GO:0003677">
    <property type="term" value="F:DNA binding"/>
    <property type="evidence" value="ECO:0007669"/>
    <property type="project" value="UniProtKB-KW"/>
</dbReference>
<dbReference type="EMBL" id="JANHOH010000002">
    <property type="protein sequence ID" value="MCQ6958928.1"/>
    <property type="molecule type" value="Genomic_DNA"/>
</dbReference>
<organism evidence="4 5">
    <name type="scientific">Mucilaginibacter aquariorum</name>
    <dbReference type="NCBI Taxonomy" id="2967225"/>
    <lineage>
        <taxon>Bacteria</taxon>
        <taxon>Pseudomonadati</taxon>
        <taxon>Bacteroidota</taxon>
        <taxon>Sphingobacteriia</taxon>
        <taxon>Sphingobacteriales</taxon>
        <taxon>Sphingobacteriaceae</taxon>
        <taxon>Mucilaginibacter</taxon>
    </lineage>
</organism>
<name>A0ABT1T4P9_9SPHI</name>
<evidence type="ECO:0000256" key="1">
    <source>
        <dbReference type="ARBA" id="ARBA00023125"/>
    </source>
</evidence>
<evidence type="ECO:0000313" key="5">
    <source>
        <dbReference type="Proteomes" id="UP001204376"/>
    </source>
</evidence>
<comment type="caution">
    <text evidence="4">The sequence shown here is derived from an EMBL/GenBank/DDBJ whole genome shotgun (WGS) entry which is preliminary data.</text>
</comment>
<dbReference type="SUPFAM" id="SSF50249">
    <property type="entry name" value="Nucleic acid-binding proteins"/>
    <property type="match status" value="1"/>
</dbReference>
<reference evidence="4 5" key="1">
    <citation type="submission" date="2022-07" db="EMBL/GenBank/DDBJ databases">
        <title>Mucilaginibacter sp. JC4.</title>
        <authorList>
            <person name="Le V."/>
            <person name="Ko S.-R."/>
            <person name="Ahn C.-Y."/>
            <person name="Oh H.-M."/>
        </authorList>
    </citation>
    <scope>NUCLEOTIDE SEQUENCE [LARGE SCALE GENOMIC DNA]</scope>
    <source>
        <strain evidence="4 5">JC4</strain>
    </source>
</reference>
<dbReference type="InterPro" id="IPR000424">
    <property type="entry name" value="Primosome_PriB/ssb"/>
</dbReference>
<dbReference type="RefSeq" id="WP_256539124.1">
    <property type="nucleotide sequence ID" value="NZ_JANHOH010000002.1"/>
</dbReference>
<dbReference type="InterPro" id="IPR011344">
    <property type="entry name" value="ssDNA-bd"/>
</dbReference>
<dbReference type="CDD" id="cd04496">
    <property type="entry name" value="SSB_OBF"/>
    <property type="match status" value="1"/>
</dbReference>
<dbReference type="Pfam" id="PF00436">
    <property type="entry name" value="SSB"/>
    <property type="match status" value="1"/>
</dbReference>
<protein>
    <recommendedName>
        <fullName evidence="2 3">Single-stranded DNA-binding protein</fullName>
    </recommendedName>
</protein>
<dbReference type="InterPro" id="IPR012340">
    <property type="entry name" value="NA-bd_OB-fold"/>
</dbReference>
<evidence type="ECO:0000256" key="3">
    <source>
        <dbReference type="RuleBase" id="RU000524"/>
    </source>
</evidence>
<keyword evidence="1 2" id="KW-0238">DNA-binding</keyword>
<keyword evidence="5" id="KW-1185">Reference proteome</keyword>
<proteinExistence type="predicted"/>
<accession>A0ABT1T4P9</accession>
<dbReference type="Proteomes" id="UP001204376">
    <property type="component" value="Unassembled WGS sequence"/>
</dbReference>
<evidence type="ECO:0000313" key="4">
    <source>
        <dbReference type="EMBL" id="MCQ6958928.1"/>
    </source>
</evidence>
<dbReference type="PIRSF" id="PIRSF002070">
    <property type="entry name" value="SSB"/>
    <property type="match status" value="1"/>
</dbReference>
<dbReference type="Gene3D" id="2.40.50.140">
    <property type="entry name" value="Nucleic acid-binding proteins"/>
    <property type="match status" value="1"/>
</dbReference>